<keyword evidence="3" id="KW-1185">Reference proteome</keyword>
<reference evidence="2 3" key="1">
    <citation type="submission" date="2017-07" db="EMBL/GenBank/DDBJ databases">
        <title>Draft Genome Sequences of Select Purple Nonsulfur Bacteria.</title>
        <authorList>
            <person name="Lasarre B."/>
            <person name="Mckinlay J.B."/>
        </authorList>
    </citation>
    <scope>NUCLEOTIDE SEQUENCE [LARGE SCALE GENOMIC DNA]</scope>
    <source>
        <strain evidence="2 3">DSM 11907</strain>
    </source>
</reference>
<keyword evidence="1" id="KW-0472">Membrane</keyword>
<dbReference type="RefSeq" id="WP_111357091.1">
    <property type="nucleotide sequence ID" value="NZ_NHSK01000201.1"/>
</dbReference>
<dbReference type="EMBL" id="NPEU01000092">
    <property type="protein sequence ID" value="RAI39062.1"/>
    <property type="molecule type" value="Genomic_DNA"/>
</dbReference>
<feature type="transmembrane region" description="Helical" evidence="1">
    <location>
        <begin position="30"/>
        <end position="52"/>
    </location>
</feature>
<sequence length="132" mass="14208">MIAQVFLSLLLGAVLIYAWSAHRKAPVVGFLAMAAASAGLYLIWMPHHATWLAHAAGLGRGSDLVVYTWVVISLLMLLNLHLKLRAQMDEITRLARAIAITEAIRDGTVPEGPTREVVADAPALPDAAPAHR</sequence>
<proteinExistence type="predicted"/>
<evidence type="ECO:0000313" key="3">
    <source>
        <dbReference type="Proteomes" id="UP000248863"/>
    </source>
</evidence>
<evidence type="ECO:0008006" key="4">
    <source>
        <dbReference type="Google" id="ProtNLM"/>
    </source>
</evidence>
<keyword evidence="1" id="KW-0812">Transmembrane</keyword>
<feature type="transmembrane region" description="Helical" evidence="1">
    <location>
        <begin position="64"/>
        <end position="82"/>
    </location>
</feature>
<accession>A0A327KP04</accession>
<evidence type="ECO:0000313" key="2">
    <source>
        <dbReference type="EMBL" id="RAI39062.1"/>
    </source>
</evidence>
<dbReference type="Proteomes" id="UP000248863">
    <property type="component" value="Unassembled WGS sequence"/>
</dbReference>
<organism evidence="2 3">
    <name type="scientific">Rhodoplanes elegans</name>
    <dbReference type="NCBI Taxonomy" id="29408"/>
    <lineage>
        <taxon>Bacteria</taxon>
        <taxon>Pseudomonadati</taxon>
        <taxon>Pseudomonadota</taxon>
        <taxon>Alphaproteobacteria</taxon>
        <taxon>Hyphomicrobiales</taxon>
        <taxon>Nitrobacteraceae</taxon>
        <taxon>Rhodoplanes</taxon>
    </lineage>
</organism>
<protein>
    <recommendedName>
        <fullName evidence="4">DUF2304 domain-containing protein</fullName>
    </recommendedName>
</protein>
<evidence type="ECO:0000256" key="1">
    <source>
        <dbReference type="SAM" id="Phobius"/>
    </source>
</evidence>
<name>A0A327KP04_9BRAD</name>
<dbReference type="InterPro" id="IPR019277">
    <property type="entry name" value="DUF2304"/>
</dbReference>
<keyword evidence="1" id="KW-1133">Transmembrane helix</keyword>
<comment type="caution">
    <text evidence="2">The sequence shown here is derived from an EMBL/GenBank/DDBJ whole genome shotgun (WGS) entry which is preliminary data.</text>
</comment>
<gene>
    <name evidence="2" type="ORF">CH338_10675</name>
</gene>
<dbReference type="Pfam" id="PF10066">
    <property type="entry name" value="DUF2304"/>
    <property type="match status" value="1"/>
</dbReference>
<dbReference type="OrthoDB" id="8236476at2"/>
<dbReference type="AlphaFoldDB" id="A0A327KP04"/>